<sequence>MHDVNNADSTYALRRGLEAYLRAVAEAIDLPAEGTSCEISDTATAYVALPGRPGKDLMLLWDERAGWSLAIEHNPPGTAETVARLSTDVVPAPRDVAAFVENAVAGRSTSTDRPATASDRAALAERLSGYIAGPT</sequence>
<organism evidence="2 3">
    <name type="scientific">Actinokineospora alba</name>
    <dbReference type="NCBI Taxonomy" id="504798"/>
    <lineage>
        <taxon>Bacteria</taxon>
        <taxon>Bacillati</taxon>
        <taxon>Actinomycetota</taxon>
        <taxon>Actinomycetes</taxon>
        <taxon>Pseudonocardiales</taxon>
        <taxon>Pseudonocardiaceae</taxon>
        <taxon>Actinokineospora</taxon>
    </lineage>
</organism>
<evidence type="ECO:0000313" key="2">
    <source>
        <dbReference type="EMBL" id="SDO28764.1"/>
    </source>
</evidence>
<dbReference type="EMBL" id="FNJB01000002">
    <property type="protein sequence ID" value="SDO28764.1"/>
    <property type="molecule type" value="Genomic_DNA"/>
</dbReference>
<reference evidence="3" key="1">
    <citation type="submission" date="2016-10" db="EMBL/GenBank/DDBJ databases">
        <authorList>
            <person name="Varghese N."/>
            <person name="Submissions S."/>
        </authorList>
    </citation>
    <scope>NUCLEOTIDE SEQUENCE [LARGE SCALE GENOMIC DNA]</scope>
    <source>
        <strain evidence="3">IBRC-M 10655</strain>
    </source>
</reference>
<gene>
    <name evidence="2" type="ORF">SAMN05192558_102491</name>
</gene>
<evidence type="ECO:0000259" key="1">
    <source>
        <dbReference type="Pfam" id="PF19809"/>
    </source>
</evidence>
<dbReference type="STRING" id="504798.SAMN05421871_108190"/>
<dbReference type="Pfam" id="PF19809">
    <property type="entry name" value="DUF6292"/>
    <property type="match status" value="1"/>
</dbReference>
<accession>A0A1H0IBD1</accession>
<proteinExistence type="predicted"/>
<keyword evidence="3" id="KW-1185">Reference proteome</keyword>
<evidence type="ECO:0000313" key="3">
    <source>
        <dbReference type="Proteomes" id="UP000199651"/>
    </source>
</evidence>
<dbReference type="AlphaFoldDB" id="A0A1H0IBD1"/>
<dbReference type="InterPro" id="IPR046259">
    <property type="entry name" value="DUF6292"/>
</dbReference>
<feature type="domain" description="DUF6292" evidence="1">
    <location>
        <begin position="20"/>
        <end position="101"/>
    </location>
</feature>
<name>A0A1H0IBD1_9PSEU</name>
<protein>
    <recommendedName>
        <fullName evidence="1">DUF6292 domain-containing protein</fullName>
    </recommendedName>
</protein>
<dbReference type="Proteomes" id="UP000199651">
    <property type="component" value="Unassembled WGS sequence"/>
</dbReference>